<proteinExistence type="predicted"/>
<sequence length="63" mass="7001">MKETTRPECTHWIGAEARHCKEADGVRQYIPGPRCPLHTPAALQGKSETQPGPGWPIHRKEAS</sequence>
<protein>
    <submittedName>
        <fullName evidence="2">Uncharacterized protein</fullName>
    </submittedName>
</protein>
<accession>A0A2I0SC86</accession>
<dbReference type="Proteomes" id="UP000236178">
    <property type="component" value="Unassembled WGS sequence"/>
</dbReference>
<reference evidence="2 3" key="1">
    <citation type="submission" date="2017-12" db="EMBL/GenBank/DDBJ databases">
        <title>Streptomyces populusis sp. nov., a novel endophytic actinobacterium isolated from stems of Populus adenopoda Maxim.</title>
        <authorList>
            <person name="Wang Z."/>
        </authorList>
    </citation>
    <scope>NUCLEOTIDE SEQUENCE [LARGE SCALE GENOMIC DNA]</scope>
    <source>
        <strain evidence="2 3">A249</strain>
    </source>
</reference>
<dbReference type="OrthoDB" id="4265034at2"/>
<evidence type="ECO:0000313" key="3">
    <source>
        <dbReference type="Proteomes" id="UP000236178"/>
    </source>
</evidence>
<organism evidence="2 3">
    <name type="scientific">Streptomyces populi</name>
    <dbReference type="NCBI Taxonomy" id="2058924"/>
    <lineage>
        <taxon>Bacteria</taxon>
        <taxon>Bacillati</taxon>
        <taxon>Actinomycetota</taxon>
        <taxon>Actinomycetes</taxon>
        <taxon>Kitasatosporales</taxon>
        <taxon>Streptomycetaceae</taxon>
        <taxon>Streptomyces</taxon>
    </lineage>
</organism>
<gene>
    <name evidence="2" type="ORF">CW362_39800</name>
</gene>
<feature type="region of interest" description="Disordered" evidence="1">
    <location>
        <begin position="37"/>
        <end position="63"/>
    </location>
</feature>
<comment type="caution">
    <text evidence="2">The sequence shown here is derived from an EMBL/GenBank/DDBJ whole genome shotgun (WGS) entry which is preliminary data.</text>
</comment>
<dbReference type="AlphaFoldDB" id="A0A2I0SC86"/>
<name>A0A2I0SC86_9ACTN</name>
<evidence type="ECO:0000313" key="2">
    <source>
        <dbReference type="EMBL" id="PKT67558.1"/>
    </source>
</evidence>
<keyword evidence="3" id="KW-1185">Reference proteome</keyword>
<evidence type="ECO:0000256" key="1">
    <source>
        <dbReference type="SAM" id="MobiDB-lite"/>
    </source>
</evidence>
<dbReference type="RefSeq" id="WP_103554473.1">
    <property type="nucleotide sequence ID" value="NZ_KZ627002.1"/>
</dbReference>
<dbReference type="EMBL" id="PJOS01000164">
    <property type="protein sequence ID" value="PKT67558.1"/>
    <property type="molecule type" value="Genomic_DNA"/>
</dbReference>